<dbReference type="RefSeq" id="WP_013012078.1">
    <property type="nucleotide sequence ID" value="NC_013943.1"/>
</dbReference>
<dbReference type="HAMAP" id="MF_00992">
    <property type="entry name" value="MqnC"/>
    <property type="match status" value="1"/>
</dbReference>
<keyword evidence="2 6" id="KW-0949">S-adenosyl-L-methionine</keyword>
<dbReference type="SFLD" id="SFLDF00343">
    <property type="entry name" value="aminofutalosine_synthase_(mqnE"/>
    <property type="match status" value="1"/>
</dbReference>
<dbReference type="PROSITE" id="PS51918">
    <property type="entry name" value="RADICAL_SAM"/>
    <property type="match status" value="1"/>
</dbReference>
<feature type="domain" description="Radical SAM core" evidence="9">
    <location>
        <begin position="38"/>
        <end position="265"/>
    </location>
</feature>
<keyword evidence="3 6" id="KW-0479">Metal-binding</keyword>
<dbReference type="InterPro" id="IPR022431">
    <property type="entry name" value="Cyclic_DHFL_synthase_mqnC"/>
</dbReference>
<feature type="binding site" evidence="8">
    <location>
        <position position="126"/>
    </location>
    <ligand>
        <name>(3R)-3-methyl-D-ornithine</name>
        <dbReference type="ChEBI" id="CHEBI:64642"/>
    </ligand>
</feature>
<dbReference type="EC" id="1.21.98.1" evidence="6"/>
<dbReference type="Pfam" id="PF04055">
    <property type="entry name" value="Radical_SAM"/>
    <property type="match status" value="1"/>
</dbReference>
<dbReference type="PaxDb" id="522772-Dacet_2841"/>
<dbReference type="GO" id="GO:0005506">
    <property type="term" value="F:iron ion binding"/>
    <property type="evidence" value="ECO:0007669"/>
    <property type="project" value="UniProtKB-UniRule"/>
</dbReference>
<feature type="binding site" evidence="6 7">
    <location>
        <position position="56"/>
    </location>
    <ligand>
        <name>[4Fe-4S] cluster</name>
        <dbReference type="ChEBI" id="CHEBI:49883"/>
        <note>4Fe-4S-S-AdoMet</note>
    </ligand>
</feature>
<evidence type="ECO:0000256" key="1">
    <source>
        <dbReference type="ARBA" id="ARBA00022485"/>
    </source>
</evidence>
<dbReference type="GO" id="GO:0046992">
    <property type="term" value="F:oxidoreductase activity, acting on X-H and Y-H to form an X-Y bond"/>
    <property type="evidence" value="ECO:0007669"/>
    <property type="project" value="UniProtKB-UniRule"/>
</dbReference>
<keyword evidence="5 6" id="KW-0411">Iron-sulfur</keyword>
<dbReference type="AlphaFoldDB" id="D4H6B7"/>
<evidence type="ECO:0000256" key="7">
    <source>
        <dbReference type="PIRSR" id="PIRSR004762-1"/>
    </source>
</evidence>
<dbReference type="PANTHER" id="PTHR43076">
    <property type="entry name" value="FO SYNTHASE (COFH)"/>
    <property type="match status" value="1"/>
</dbReference>
<dbReference type="NCBIfam" id="TIGR03699">
    <property type="entry name" value="menaquin_MqnC"/>
    <property type="match status" value="1"/>
</dbReference>
<dbReference type="CDD" id="cd01335">
    <property type="entry name" value="Radical_SAM"/>
    <property type="match status" value="1"/>
</dbReference>
<evidence type="ECO:0000256" key="5">
    <source>
        <dbReference type="ARBA" id="ARBA00023014"/>
    </source>
</evidence>
<feature type="binding site" evidence="8">
    <location>
        <position position="162"/>
    </location>
    <ligand>
        <name>S-adenosyl-L-methionine</name>
        <dbReference type="ChEBI" id="CHEBI:59789"/>
    </ligand>
</feature>
<comment type="function">
    <text evidence="6">Radical SAM enzyme that catalyzes the cyclization of dehypoxanthine futalosine (DHFL) into cyclic dehypoxanthine futalosine (CDHFL), a step in the biosynthesis of menaquinone (MK, vitamin K2).</text>
</comment>
<feature type="binding site" evidence="6 7">
    <location>
        <position position="59"/>
    </location>
    <ligand>
        <name>[4Fe-4S] cluster</name>
        <dbReference type="ChEBI" id="CHEBI:49883"/>
        <note>4Fe-4S-S-AdoMet</note>
    </ligand>
</feature>
<dbReference type="InterPro" id="IPR058240">
    <property type="entry name" value="rSAM_sf"/>
</dbReference>
<dbReference type="InParanoid" id="D4H6B7"/>
<dbReference type="SUPFAM" id="SSF102114">
    <property type="entry name" value="Radical SAM enzymes"/>
    <property type="match status" value="1"/>
</dbReference>
<dbReference type="PANTHER" id="PTHR43076:SF1">
    <property type="entry name" value="LIPOYL SYNTHASE 2"/>
    <property type="match status" value="1"/>
</dbReference>
<dbReference type="InterPro" id="IPR007197">
    <property type="entry name" value="rSAM"/>
</dbReference>
<dbReference type="GO" id="GO:0044689">
    <property type="term" value="F:7,8-didemethyl-8-hydroxy-5-deazariboflavin synthase activity"/>
    <property type="evidence" value="ECO:0007669"/>
    <property type="project" value="TreeGrafter"/>
</dbReference>
<evidence type="ECO:0000256" key="4">
    <source>
        <dbReference type="ARBA" id="ARBA00023004"/>
    </source>
</evidence>
<dbReference type="SFLD" id="SFLDG01389">
    <property type="entry name" value="menaquinone_synthsis_involved"/>
    <property type="match status" value="1"/>
</dbReference>
<feature type="binding site" evidence="6 7">
    <location>
        <position position="52"/>
    </location>
    <ligand>
        <name>[4Fe-4S] cluster</name>
        <dbReference type="ChEBI" id="CHEBI:49883"/>
        <note>4Fe-4S-S-AdoMet</note>
    </ligand>
</feature>
<dbReference type="PIRSF" id="PIRSF004762">
    <property type="entry name" value="CHP00423"/>
    <property type="match status" value="1"/>
</dbReference>
<dbReference type="InterPro" id="IPR045567">
    <property type="entry name" value="CofH/MnqC-like_C"/>
</dbReference>
<reference evidence="10 11" key="1">
    <citation type="journal article" date="2010" name="Stand. Genomic Sci.">
        <title>Complete genome sequence of Denitrovibrio acetiphilus type strain (N2460).</title>
        <authorList>
            <person name="Kiss H."/>
            <person name="Lang E."/>
            <person name="Lapidus A."/>
            <person name="Copeland A."/>
            <person name="Nolan M."/>
            <person name="Glavina Del Rio T."/>
            <person name="Chen F."/>
            <person name="Lucas S."/>
            <person name="Tice H."/>
            <person name="Cheng J.F."/>
            <person name="Han C."/>
            <person name="Goodwin L."/>
            <person name="Pitluck S."/>
            <person name="Liolios K."/>
            <person name="Pati A."/>
            <person name="Ivanova N."/>
            <person name="Mavromatis K."/>
            <person name="Chen A."/>
            <person name="Palaniappan K."/>
            <person name="Land M."/>
            <person name="Hauser L."/>
            <person name="Chang Y.J."/>
            <person name="Jeffries C.D."/>
            <person name="Detter J.C."/>
            <person name="Brettin T."/>
            <person name="Spring S."/>
            <person name="Rohde M."/>
            <person name="Goker M."/>
            <person name="Woyke T."/>
            <person name="Bristow J."/>
            <person name="Eisen J.A."/>
            <person name="Markowitz V."/>
            <person name="Hugenholtz P."/>
            <person name="Kyrpides N.C."/>
            <person name="Klenk H.P."/>
        </authorList>
    </citation>
    <scope>NUCLEOTIDE SEQUENCE [LARGE SCALE GENOMIC DNA]</scope>
    <source>
        <strain evidence="11">DSM 12809 / NBRC 114555 / N2460</strain>
    </source>
</reference>
<dbReference type="InterPro" id="IPR020050">
    <property type="entry name" value="FO_synthase_su2"/>
</dbReference>
<accession>D4H6B7</accession>
<sequence length="342" mass="38279">MKRLSFDEGAALLRDADLLELGRLADEARKELHPEGVVTFVIDRNINYSNICTCKCSFCAFYRSVDDKDAYVMDKDTLRQKIEETKALGGTQILLQGGLHPDLPIEFYEDMLRFMKELGVWVHGFSAPEVHHIAKLSGLSVEQAIKRLTAAGLDSIPGAGAEILIDEERKKISPNKISVDKWLAVMDTAHKLGMKTTATMMFKKEDGPEKIIEHLDRIRKQQDSSGGFTAFIPWPFQPDNTELGGGHVTAVEYLRVLAISRLYLDNVPNIQVSWVTQGPKTGQTALYFGGNDFGSLMIEENVVAACGASFRMSVDEIKNTIDRAGFRPAQRDMEYNILRYLD</sequence>
<evidence type="ECO:0000313" key="11">
    <source>
        <dbReference type="Proteomes" id="UP000002012"/>
    </source>
</evidence>
<keyword evidence="4 6" id="KW-0408">Iron</keyword>
<dbReference type="UniPathway" id="UPA00079"/>
<proteinExistence type="inferred from homology"/>
<dbReference type="GO" id="GO:0009234">
    <property type="term" value="P:menaquinone biosynthetic process"/>
    <property type="evidence" value="ECO:0007669"/>
    <property type="project" value="UniProtKB-UniRule"/>
</dbReference>
<dbReference type="SFLD" id="SFLDG01064">
    <property type="entry name" value="F420__menaquinone_cofactor_bio"/>
    <property type="match status" value="1"/>
</dbReference>
<evidence type="ECO:0000256" key="6">
    <source>
        <dbReference type="HAMAP-Rule" id="MF_00992"/>
    </source>
</evidence>
<keyword evidence="1 6" id="KW-0004">4Fe-4S</keyword>
<protein>
    <recommendedName>
        <fullName evidence="6">Cyclic dehypoxanthine futalosine synthase</fullName>
        <shortName evidence="6">Cyclic DHFL synthase</shortName>
        <ecNumber evidence="6">1.21.98.1</ecNumber>
    </recommendedName>
    <alternativeName>
        <fullName evidence="6">Dehypoxanthine futalosine cyclase</fullName>
        <shortName evidence="6">DHFL cyclase</shortName>
    </alternativeName>
    <alternativeName>
        <fullName evidence="6">Menaquinone biosynthetic enzyme MqnC</fullName>
    </alternativeName>
</protein>
<dbReference type="NCBIfam" id="TIGR00423">
    <property type="entry name" value="CofH family radical SAM protein"/>
    <property type="match status" value="1"/>
</dbReference>
<comment type="catalytic activity">
    <reaction evidence="6">
        <text>dehypoxanthine futalosine + S-adenosyl-L-methionine = cyclic dehypoxanthinylfutalosinate + 5'-deoxyadenosine + L-methionine + H(+)</text>
        <dbReference type="Rhea" id="RHEA:33083"/>
        <dbReference type="ChEBI" id="CHEBI:15378"/>
        <dbReference type="ChEBI" id="CHEBI:17319"/>
        <dbReference type="ChEBI" id="CHEBI:57844"/>
        <dbReference type="ChEBI" id="CHEBI:58864"/>
        <dbReference type="ChEBI" id="CHEBI:59789"/>
        <dbReference type="ChEBI" id="CHEBI:64270"/>
        <dbReference type="EC" id="1.21.98.1"/>
    </reaction>
</comment>
<feature type="binding site" evidence="8">
    <location>
        <position position="273"/>
    </location>
    <ligand>
        <name>(3R)-3-methyl-D-ornithine</name>
        <dbReference type="ChEBI" id="CHEBI:64642"/>
    </ligand>
</feature>
<evidence type="ECO:0000256" key="3">
    <source>
        <dbReference type="ARBA" id="ARBA00022723"/>
    </source>
</evidence>
<dbReference type="Pfam" id="PF19288">
    <property type="entry name" value="CofH_C"/>
    <property type="match status" value="1"/>
</dbReference>
<dbReference type="SFLD" id="SFLDS00029">
    <property type="entry name" value="Radical_SAM"/>
    <property type="match status" value="1"/>
</dbReference>
<keyword evidence="11" id="KW-1185">Reference proteome</keyword>
<evidence type="ECO:0000256" key="8">
    <source>
        <dbReference type="PIRSR" id="PIRSR004762-2"/>
    </source>
</evidence>
<dbReference type="InterPro" id="IPR034405">
    <property type="entry name" value="F420"/>
</dbReference>
<dbReference type="eggNOG" id="COG1060">
    <property type="taxonomic scope" value="Bacteria"/>
</dbReference>
<evidence type="ECO:0000256" key="2">
    <source>
        <dbReference type="ARBA" id="ARBA00022691"/>
    </source>
</evidence>
<dbReference type="InterPro" id="IPR013785">
    <property type="entry name" value="Aldolase_TIM"/>
</dbReference>
<keyword evidence="6" id="KW-0560">Oxidoreductase</keyword>
<dbReference type="KEGG" id="dap:Dacet_2841"/>
<dbReference type="EMBL" id="CP001968">
    <property type="protein sequence ID" value="ADD69591.1"/>
    <property type="molecule type" value="Genomic_DNA"/>
</dbReference>
<feature type="binding site" evidence="8">
    <location>
        <position position="58"/>
    </location>
    <ligand>
        <name>S-adenosyl-L-methionine</name>
        <dbReference type="ChEBI" id="CHEBI:59789"/>
    </ligand>
</feature>
<dbReference type="GO" id="GO:0016765">
    <property type="term" value="F:transferase activity, transferring alkyl or aryl (other than methyl) groups"/>
    <property type="evidence" value="ECO:0007669"/>
    <property type="project" value="InterPro"/>
</dbReference>
<dbReference type="STRING" id="522772.Dacet_2841"/>
<comment type="similarity">
    <text evidence="6">Belongs to the radical SAM superfamily. MqnC family.</text>
</comment>
<comment type="cofactor">
    <cofactor evidence="6 7">
        <name>[4Fe-4S] cluster</name>
        <dbReference type="ChEBI" id="CHEBI:49883"/>
    </cofactor>
    <text evidence="6 7">Binds 1 [4Fe-4S] cluster. The cluster is coordinated with 3 cysteines and an exchangeable S-adenosyl-L-methionine.</text>
</comment>
<gene>
    <name evidence="6" type="primary">mqnC</name>
    <name evidence="10" type="ordered locus">Dacet_2841</name>
</gene>
<organism evidence="10 11">
    <name type="scientific">Denitrovibrio acetiphilus (strain DSM 12809 / NBRC 114555 / N2460)</name>
    <dbReference type="NCBI Taxonomy" id="522772"/>
    <lineage>
        <taxon>Bacteria</taxon>
        <taxon>Pseudomonadati</taxon>
        <taxon>Deferribacterota</taxon>
        <taxon>Deferribacteres</taxon>
        <taxon>Deferribacterales</taxon>
        <taxon>Geovibrionaceae</taxon>
        <taxon>Denitrovibrio</taxon>
    </lineage>
</organism>
<dbReference type="HOGENOM" id="CLU_040406_1_0_0"/>
<dbReference type="Proteomes" id="UP000002012">
    <property type="component" value="Chromosome"/>
</dbReference>
<evidence type="ECO:0000313" key="10">
    <source>
        <dbReference type="EMBL" id="ADD69591.1"/>
    </source>
</evidence>
<dbReference type="SFLD" id="SFLDF00342">
    <property type="entry name" value="cyclic_dehypoxanthine_futalosi"/>
    <property type="match status" value="1"/>
</dbReference>
<name>D4H6B7_DENA2</name>
<dbReference type="GO" id="GO:0051539">
    <property type="term" value="F:4 iron, 4 sulfur cluster binding"/>
    <property type="evidence" value="ECO:0007669"/>
    <property type="project" value="UniProtKB-KW"/>
</dbReference>
<evidence type="ECO:0000259" key="9">
    <source>
        <dbReference type="PROSITE" id="PS51918"/>
    </source>
</evidence>
<feature type="binding site" evidence="8">
    <location>
        <position position="295"/>
    </location>
    <ligand>
        <name>(3R)-3-methyl-D-ornithine</name>
        <dbReference type="ChEBI" id="CHEBI:64642"/>
    </ligand>
</feature>
<comment type="pathway">
    <text evidence="6">Quinol/quinone metabolism; menaquinone biosynthesis.</text>
</comment>
<dbReference type="OrthoDB" id="9802027at2"/>
<dbReference type="Gene3D" id="3.20.20.70">
    <property type="entry name" value="Aldolase class I"/>
    <property type="match status" value="1"/>
</dbReference>
<keyword evidence="6" id="KW-0474">Menaquinone biosynthesis</keyword>